<dbReference type="RefSeq" id="XP_022343597.1">
    <property type="nucleotide sequence ID" value="XM_022487889.1"/>
</dbReference>
<keyword evidence="6" id="KW-1185">Reference proteome</keyword>
<feature type="region of interest" description="Disordered" evidence="3">
    <location>
        <begin position="150"/>
        <end position="171"/>
    </location>
</feature>
<organism evidence="6 8">
    <name type="scientific">Crassostrea virginica</name>
    <name type="common">Eastern oyster</name>
    <dbReference type="NCBI Taxonomy" id="6565"/>
    <lineage>
        <taxon>Eukaryota</taxon>
        <taxon>Metazoa</taxon>
        <taxon>Spiralia</taxon>
        <taxon>Lophotrochozoa</taxon>
        <taxon>Mollusca</taxon>
        <taxon>Bivalvia</taxon>
        <taxon>Autobranchia</taxon>
        <taxon>Pteriomorphia</taxon>
        <taxon>Ostreida</taxon>
        <taxon>Ostreoidea</taxon>
        <taxon>Ostreidae</taxon>
        <taxon>Crassostrea</taxon>
    </lineage>
</organism>
<dbReference type="OrthoDB" id="9990035at2759"/>
<dbReference type="Pfam" id="PF00147">
    <property type="entry name" value="Fibrinogen_C"/>
    <property type="match status" value="1"/>
</dbReference>
<dbReference type="AlphaFoldDB" id="A0A8B8EVA6"/>
<dbReference type="PROSITE" id="PS00514">
    <property type="entry name" value="FIBRINOGEN_C_1"/>
    <property type="match status" value="1"/>
</dbReference>
<evidence type="ECO:0000256" key="1">
    <source>
        <dbReference type="ARBA" id="ARBA00023157"/>
    </source>
</evidence>
<feature type="compositionally biased region" description="Basic and acidic residues" evidence="3">
    <location>
        <begin position="162"/>
        <end position="171"/>
    </location>
</feature>
<name>A0A8B8EVA6_CRAVI</name>
<dbReference type="Proteomes" id="UP000694844">
    <property type="component" value="Chromosome 5"/>
</dbReference>
<accession>A0A8B8EVA6</accession>
<feature type="coiled-coil region" evidence="2">
    <location>
        <begin position="83"/>
        <end position="113"/>
    </location>
</feature>
<evidence type="ECO:0000313" key="7">
    <source>
        <dbReference type="RefSeq" id="XP_022343597.1"/>
    </source>
</evidence>
<evidence type="ECO:0000256" key="3">
    <source>
        <dbReference type="SAM" id="MobiDB-lite"/>
    </source>
</evidence>
<dbReference type="SUPFAM" id="SSF56496">
    <property type="entry name" value="Fibrinogen C-terminal domain-like"/>
    <property type="match status" value="1"/>
</dbReference>
<evidence type="ECO:0000313" key="6">
    <source>
        <dbReference type="Proteomes" id="UP000694844"/>
    </source>
</evidence>
<dbReference type="PROSITE" id="PS51406">
    <property type="entry name" value="FIBRINOGEN_C_2"/>
    <property type="match status" value="1"/>
</dbReference>
<gene>
    <name evidence="7 8" type="primary">LOC111136784</name>
</gene>
<dbReference type="GeneID" id="111136784"/>
<feature type="domain" description="Fibrinogen C-terminal" evidence="5">
    <location>
        <begin position="163"/>
        <end position="391"/>
    </location>
</feature>
<dbReference type="InterPro" id="IPR050373">
    <property type="entry name" value="Fibrinogen_C-term_domain"/>
</dbReference>
<keyword evidence="2" id="KW-0175">Coiled coil</keyword>
<proteinExistence type="predicted"/>
<evidence type="ECO:0000256" key="4">
    <source>
        <dbReference type="SAM" id="SignalP"/>
    </source>
</evidence>
<keyword evidence="1" id="KW-1015">Disulfide bond</keyword>
<sequence>MNLNTLIRMFTIVSVFVLVASIPVKPHRTKSHKGCKCRKFYKQIKSEIESRFNSLEKKLMLHATLSEKTFNSTGSYRHLAPSRHALRNEAETLKRLKDQIRSQKQSMDNLNGHFGILEDVVKNLTEVIGKLSSIHPPNVVQEVKVDPTFTTTPTPATSKTTPEPKRATPRHCHDVYKHGGLRFEGDYYIRIQPEKSKKPFKVVCKPIDETGGWTVIQRRQDGSEEFYRNWEDYKHGFGALSGEFWMGNDKIHELTNQGPFQLRVDMEDFSGQKYYAAYSYFRIDNETEKYKLHVRGYHGNSGDSLTSVRDNHNGNMFSTHDRDNDRRGYNNCARHYRGGWWYSDCYDSNLNGQYYPQGKHIDFFHRDGIHWNSINEHSSLKFVEMSVRPADDISSENTV</sequence>
<dbReference type="SMART" id="SM00186">
    <property type="entry name" value="FBG"/>
    <property type="match status" value="1"/>
</dbReference>
<dbReference type="KEGG" id="cvn:111136784"/>
<dbReference type="GO" id="GO:0005615">
    <property type="term" value="C:extracellular space"/>
    <property type="evidence" value="ECO:0007669"/>
    <property type="project" value="TreeGrafter"/>
</dbReference>
<feature type="signal peptide" evidence="4">
    <location>
        <begin position="1"/>
        <end position="21"/>
    </location>
</feature>
<dbReference type="RefSeq" id="XP_022343598.1">
    <property type="nucleotide sequence ID" value="XM_022487890.1"/>
</dbReference>
<feature type="compositionally biased region" description="Low complexity" evidence="3">
    <location>
        <begin position="150"/>
        <end position="161"/>
    </location>
</feature>
<dbReference type="Gene3D" id="3.90.215.10">
    <property type="entry name" value="Gamma Fibrinogen, chain A, domain 1"/>
    <property type="match status" value="1"/>
</dbReference>
<reference evidence="7 8" key="1">
    <citation type="submission" date="2025-04" db="UniProtKB">
        <authorList>
            <consortium name="RefSeq"/>
        </authorList>
    </citation>
    <scope>IDENTIFICATION</scope>
    <source>
        <tissue evidence="7 8">Whole sample</tissue>
    </source>
</reference>
<dbReference type="InterPro" id="IPR036056">
    <property type="entry name" value="Fibrinogen-like_C"/>
</dbReference>
<feature type="chain" id="PRO_5044666504" evidence="4">
    <location>
        <begin position="22"/>
        <end position="399"/>
    </location>
</feature>
<protein>
    <submittedName>
        <fullName evidence="7 8">Ficolin-1-like</fullName>
    </submittedName>
</protein>
<dbReference type="CDD" id="cd00087">
    <property type="entry name" value="FReD"/>
    <property type="match status" value="1"/>
</dbReference>
<keyword evidence="4" id="KW-0732">Signal</keyword>
<dbReference type="InterPro" id="IPR002181">
    <property type="entry name" value="Fibrinogen_a/b/g_C_dom"/>
</dbReference>
<dbReference type="InterPro" id="IPR014716">
    <property type="entry name" value="Fibrinogen_a/b/g_C_1"/>
</dbReference>
<evidence type="ECO:0000313" key="8">
    <source>
        <dbReference type="RefSeq" id="XP_022343598.1"/>
    </source>
</evidence>
<evidence type="ECO:0000256" key="2">
    <source>
        <dbReference type="SAM" id="Coils"/>
    </source>
</evidence>
<dbReference type="InterPro" id="IPR020837">
    <property type="entry name" value="Fibrinogen_CS"/>
</dbReference>
<evidence type="ECO:0000259" key="5">
    <source>
        <dbReference type="PROSITE" id="PS51406"/>
    </source>
</evidence>
<dbReference type="PANTHER" id="PTHR19143:SF444">
    <property type="entry name" value="PROTEIN SCABROUS"/>
    <property type="match status" value="1"/>
</dbReference>
<dbReference type="PANTHER" id="PTHR19143">
    <property type="entry name" value="FIBRINOGEN/TENASCIN/ANGIOPOEITIN"/>
    <property type="match status" value="1"/>
</dbReference>
<dbReference type="FunFam" id="3.90.215.10:FF:000001">
    <property type="entry name" value="Tenascin isoform 1"/>
    <property type="match status" value="1"/>
</dbReference>